<name>A0A437PU95_9BACT</name>
<dbReference type="OrthoDB" id="9769132at2"/>
<reference evidence="3 4" key="1">
    <citation type="submission" date="2019-01" db="EMBL/GenBank/DDBJ databases">
        <authorList>
            <person name="Chen W.-M."/>
        </authorList>
    </citation>
    <scope>NUCLEOTIDE SEQUENCE [LARGE SCALE GENOMIC DNA]</scope>
    <source>
        <strain evidence="3 4">FSY-15</strain>
    </source>
</reference>
<feature type="transmembrane region" description="Helical" evidence="1">
    <location>
        <begin position="7"/>
        <end position="27"/>
    </location>
</feature>
<keyword evidence="1" id="KW-0812">Transmembrane</keyword>
<dbReference type="AlphaFoldDB" id="A0A437PU95"/>
<dbReference type="RefSeq" id="WP_127803081.1">
    <property type="nucleotide sequence ID" value="NZ_SACY01000002.1"/>
</dbReference>
<comment type="caution">
    <text evidence="3">The sequence shown here is derived from an EMBL/GenBank/DDBJ whole genome shotgun (WGS) entry which is preliminary data.</text>
</comment>
<dbReference type="PANTHER" id="PTHR33371:SF4">
    <property type="entry name" value="INTERMEMBRANE PHOSPHOLIPID TRANSPORT SYSTEM BINDING PROTEIN MLAD"/>
    <property type="match status" value="1"/>
</dbReference>
<protein>
    <submittedName>
        <fullName evidence="3">MCE family protein</fullName>
    </submittedName>
</protein>
<evidence type="ECO:0000259" key="2">
    <source>
        <dbReference type="Pfam" id="PF02470"/>
    </source>
</evidence>
<keyword evidence="1" id="KW-0472">Membrane</keyword>
<evidence type="ECO:0000313" key="3">
    <source>
        <dbReference type="EMBL" id="RVU25832.1"/>
    </source>
</evidence>
<dbReference type="EMBL" id="SACY01000002">
    <property type="protein sequence ID" value="RVU25832.1"/>
    <property type="molecule type" value="Genomic_DNA"/>
</dbReference>
<keyword evidence="1" id="KW-1133">Transmembrane helix</keyword>
<sequence length="318" mass="34962">MFKSNELKVGFLALITFLIIYFGFNFLKGNDLFTKANIYYVEYDNVDGLLVSNPVMMNGIEVGKVKSVALEPEKGNKILVTLRLNKDLHLKDQSVAILADGGILGGKIIRIALAGTKDLEEGVYIKGMTETGLTTLLKERAIPVISNADSLLISFRTISKKFENTGTILNELLKNSNATVTHLDGSVNGILTDNRENLAQISTNLKLLSTDLVETEKQLKPMLSKFNVIADSLQALKLGKTLQEINATMVSVNKIVKSLEQGQGSAGKFLKNDSVYVSLNKTLVNLDKLLLDFRLQPKRYLNISVFGKKTPPPTPSND</sequence>
<organism evidence="3 4">
    <name type="scientific">Sandaracinomonas limnophila</name>
    <dbReference type="NCBI Taxonomy" id="1862386"/>
    <lineage>
        <taxon>Bacteria</taxon>
        <taxon>Pseudomonadati</taxon>
        <taxon>Bacteroidota</taxon>
        <taxon>Cytophagia</taxon>
        <taxon>Cytophagales</taxon>
        <taxon>Flectobacillaceae</taxon>
        <taxon>Sandaracinomonas</taxon>
    </lineage>
</organism>
<dbReference type="PANTHER" id="PTHR33371">
    <property type="entry name" value="INTERMEMBRANE PHOSPHOLIPID TRANSPORT SYSTEM BINDING PROTEIN MLAD-RELATED"/>
    <property type="match status" value="1"/>
</dbReference>
<accession>A0A437PU95</accession>
<dbReference type="InterPro" id="IPR052336">
    <property type="entry name" value="MlaD_Phospholipid_Transporter"/>
</dbReference>
<dbReference type="InterPro" id="IPR003399">
    <property type="entry name" value="Mce/MlaD"/>
</dbReference>
<dbReference type="Pfam" id="PF02470">
    <property type="entry name" value="MlaD"/>
    <property type="match status" value="1"/>
</dbReference>
<proteinExistence type="predicted"/>
<keyword evidence="4" id="KW-1185">Reference proteome</keyword>
<gene>
    <name evidence="3" type="ORF">EOJ36_05285</name>
</gene>
<evidence type="ECO:0000313" key="4">
    <source>
        <dbReference type="Proteomes" id="UP000282832"/>
    </source>
</evidence>
<feature type="domain" description="Mce/MlaD" evidence="2">
    <location>
        <begin position="37"/>
        <end position="111"/>
    </location>
</feature>
<dbReference type="Proteomes" id="UP000282832">
    <property type="component" value="Unassembled WGS sequence"/>
</dbReference>
<evidence type="ECO:0000256" key="1">
    <source>
        <dbReference type="SAM" id="Phobius"/>
    </source>
</evidence>